<proteinExistence type="predicted"/>
<dbReference type="InterPro" id="IPR006311">
    <property type="entry name" value="TAT_signal"/>
</dbReference>
<evidence type="ECO:0000259" key="1">
    <source>
        <dbReference type="Pfam" id="PF01408"/>
    </source>
</evidence>
<feature type="domain" description="Gfo/Idh/MocA-like oxidoreductase N-terminal" evidence="1">
    <location>
        <begin position="45"/>
        <end position="168"/>
    </location>
</feature>
<sequence length="449" mass="50312">MIMSENRRNFIKKASAGAAGIAFGGSINAMSIPSYRRIWGANEHINCAVIGIHSRAKAHFKAIKQDPNAKVIYSCDVDDKILEEHNAWCQENMGYIPKVEKDFRKILEDKDIDAIFIATPEHWHAPMAIMALQAGKHVYVEKPCSHNPHENGLLVEAQNKYAKKVQMGNQQRSAKTSILAVKEIGEGIIGDVYKGEAYYSNNRGSIGTGKVIEVPPTLDWEMWQGPAVREEYRDNVHPYNWHWFRNWGTGEVHNNGTHEIDICRWALGVGLPDSVTSFGGKYTYDDDWEFVDNQQLTFKYPDDKFITWTGHSRGVIMPDQPGRGSTIYGSKGIITLGRDGYRLYDLGGKLIKEEKEGGGQSAGTNTRGEGQLDVNHVGNFFAAIREDKSLNSDINEASVTTMLCHLGNMAQDAGETLKIDPATGKVTNNEKVMKDWWKREYAEGWEPSV</sequence>
<dbReference type="STRING" id="641691.SAMN05421636_103447"/>
<dbReference type="InterPro" id="IPR036291">
    <property type="entry name" value="NAD(P)-bd_dom_sf"/>
</dbReference>
<name>A0A1G7APL8_9FLAO</name>
<accession>A0A1G7APL8</accession>
<dbReference type="AlphaFoldDB" id="A0A1G7APL8"/>
<dbReference type="GO" id="GO:0000166">
    <property type="term" value="F:nucleotide binding"/>
    <property type="evidence" value="ECO:0007669"/>
    <property type="project" value="InterPro"/>
</dbReference>
<dbReference type="Pfam" id="PF01408">
    <property type="entry name" value="GFO_IDH_MocA"/>
    <property type="match status" value="1"/>
</dbReference>
<dbReference type="Proteomes" id="UP000199109">
    <property type="component" value="Unassembled WGS sequence"/>
</dbReference>
<dbReference type="InterPro" id="IPR019546">
    <property type="entry name" value="TAT_signal_bac_arc"/>
</dbReference>
<dbReference type="SUPFAM" id="SSF55347">
    <property type="entry name" value="Glyceraldehyde-3-phosphate dehydrogenase-like, C-terminal domain"/>
    <property type="match status" value="1"/>
</dbReference>
<keyword evidence="4" id="KW-1185">Reference proteome</keyword>
<protein>
    <submittedName>
        <fullName evidence="3">Tat (Twin-arginine translocation) pathway signal sequence</fullName>
    </submittedName>
</protein>
<dbReference type="NCBIfam" id="TIGR01409">
    <property type="entry name" value="TAT_signal_seq"/>
    <property type="match status" value="1"/>
</dbReference>
<dbReference type="Pfam" id="PF22725">
    <property type="entry name" value="GFO_IDH_MocA_C3"/>
    <property type="match status" value="1"/>
</dbReference>
<dbReference type="SUPFAM" id="SSF51735">
    <property type="entry name" value="NAD(P)-binding Rossmann-fold domains"/>
    <property type="match status" value="1"/>
</dbReference>
<dbReference type="InterPro" id="IPR000683">
    <property type="entry name" value="Gfo/Idh/MocA-like_OxRdtase_N"/>
</dbReference>
<dbReference type="Gene3D" id="3.40.50.720">
    <property type="entry name" value="NAD(P)-binding Rossmann-like Domain"/>
    <property type="match status" value="1"/>
</dbReference>
<evidence type="ECO:0000259" key="2">
    <source>
        <dbReference type="Pfam" id="PF22725"/>
    </source>
</evidence>
<dbReference type="InterPro" id="IPR050463">
    <property type="entry name" value="Gfo/Idh/MocA_oxidrdct_glycsds"/>
</dbReference>
<dbReference type="EMBL" id="FNAO01000003">
    <property type="protein sequence ID" value="SDE15826.1"/>
    <property type="molecule type" value="Genomic_DNA"/>
</dbReference>
<dbReference type="InterPro" id="IPR055170">
    <property type="entry name" value="GFO_IDH_MocA-like_dom"/>
</dbReference>
<evidence type="ECO:0000313" key="3">
    <source>
        <dbReference type="EMBL" id="SDE15826.1"/>
    </source>
</evidence>
<feature type="domain" description="GFO/IDH/MocA-like oxidoreductase" evidence="2">
    <location>
        <begin position="232"/>
        <end position="334"/>
    </location>
</feature>
<gene>
    <name evidence="3" type="ORF">SAMN05421636_103447</name>
</gene>
<reference evidence="3 4" key="1">
    <citation type="submission" date="2016-10" db="EMBL/GenBank/DDBJ databases">
        <authorList>
            <person name="de Groot N.N."/>
        </authorList>
    </citation>
    <scope>NUCLEOTIDE SEQUENCE [LARGE SCALE GENOMIC DNA]</scope>
    <source>
        <strain evidence="3 4">DSM 23421</strain>
    </source>
</reference>
<dbReference type="Gene3D" id="3.30.360.10">
    <property type="entry name" value="Dihydrodipicolinate Reductase, domain 2"/>
    <property type="match status" value="1"/>
</dbReference>
<dbReference type="PANTHER" id="PTHR43818">
    <property type="entry name" value="BCDNA.GH03377"/>
    <property type="match status" value="1"/>
</dbReference>
<evidence type="ECO:0000313" key="4">
    <source>
        <dbReference type="Proteomes" id="UP000199109"/>
    </source>
</evidence>
<dbReference type="PANTHER" id="PTHR43818:SF5">
    <property type="entry name" value="OXIDOREDUCTASE FAMILY PROTEIN"/>
    <property type="match status" value="1"/>
</dbReference>
<organism evidence="3 4">
    <name type="scientific">Pricia antarctica</name>
    <dbReference type="NCBI Taxonomy" id="641691"/>
    <lineage>
        <taxon>Bacteria</taxon>
        <taxon>Pseudomonadati</taxon>
        <taxon>Bacteroidota</taxon>
        <taxon>Flavobacteriia</taxon>
        <taxon>Flavobacteriales</taxon>
        <taxon>Flavobacteriaceae</taxon>
        <taxon>Pricia</taxon>
    </lineage>
</organism>
<dbReference type="PROSITE" id="PS51318">
    <property type="entry name" value="TAT"/>
    <property type="match status" value="1"/>
</dbReference>